<keyword evidence="2" id="KW-1185">Reference proteome</keyword>
<proteinExistence type="predicted"/>
<evidence type="ECO:0000313" key="2">
    <source>
        <dbReference type="Proteomes" id="UP001057402"/>
    </source>
</evidence>
<dbReference type="Proteomes" id="UP001057402">
    <property type="component" value="Chromosome 2"/>
</dbReference>
<gene>
    <name evidence="1" type="ORF">MLD38_003897</name>
</gene>
<dbReference type="EMBL" id="CM042881">
    <property type="protein sequence ID" value="KAI4385909.1"/>
    <property type="molecule type" value="Genomic_DNA"/>
</dbReference>
<organism evidence="1 2">
    <name type="scientific">Melastoma candidum</name>
    <dbReference type="NCBI Taxonomy" id="119954"/>
    <lineage>
        <taxon>Eukaryota</taxon>
        <taxon>Viridiplantae</taxon>
        <taxon>Streptophyta</taxon>
        <taxon>Embryophyta</taxon>
        <taxon>Tracheophyta</taxon>
        <taxon>Spermatophyta</taxon>
        <taxon>Magnoliopsida</taxon>
        <taxon>eudicotyledons</taxon>
        <taxon>Gunneridae</taxon>
        <taxon>Pentapetalae</taxon>
        <taxon>rosids</taxon>
        <taxon>malvids</taxon>
        <taxon>Myrtales</taxon>
        <taxon>Melastomataceae</taxon>
        <taxon>Melastomatoideae</taxon>
        <taxon>Melastomateae</taxon>
        <taxon>Melastoma</taxon>
    </lineage>
</organism>
<reference evidence="2" key="1">
    <citation type="journal article" date="2023" name="Front. Plant Sci.">
        <title>Chromosomal-level genome assembly of Melastoma candidum provides insights into trichome evolution.</title>
        <authorList>
            <person name="Zhong Y."/>
            <person name="Wu W."/>
            <person name="Sun C."/>
            <person name="Zou P."/>
            <person name="Liu Y."/>
            <person name="Dai S."/>
            <person name="Zhou R."/>
        </authorList>
    </citation>
    <scope>NUCLEOTIDE SEQUENCE [LARGE SCALE GENOMIC DNA]</scope>
</reference>
<accession>A0ACB9S7V1</accession>
<evidence type="ECO:0000313" key="1">
    <source>
        <dbReference type="EMBL" id="KAI4385909.1"/>
    </source>
</evidence>
<protein>
    <submittedName>
        <fullName evidence="1">Uncharacterized protein</fullName>
    </submittedName>
</protein>
<sequence length="77" mass="7918">MKEPLLSEPRGRDDGARPSWPVVAEEMVSIVMVGHRGELALSSTAIAVSLAGVSGFSLLMGMSTALETLCGQACGAN</sequence>
<comment type="caution">
    <text evidence="1">The sequence shown here is derived from an EMBL/GenBank/DDBJ whole genome shotgun (WGS) entry which is preliminary data.</text>
</comment>
<name>A0ACB9S7V1_9MYRT</name>